<evidence type="ECO:0000313" key="2">
    <source>
        <dbReference type="Proteomes" id="UP000053257"/>
    </source>
</evidence>
<sequence length="189" mass="20469">MNPESKLTTLLTQGACVRGHSILLSRANCTALGASTHTSAIVTGSSGTVVVDLKHSGTESANGFRSEWHHFTASPMQNLAGFTVDNMSLSSQSSQDPPTASPYPYSPVKPRRPLSALCLTDTCDLQPLRVVVRLVVPRVCPTVSPSLLAASERWSLTYLRRQLKDIPSILSTPYITTHIARQHETNTTE</sequence>
<protein>
    <submittedName>
        <fullName evidence="1">Uncharacterized protein</fullName>
    </submittedName>
</protein>
<dbReference type="AlphaFoldDB" id="A0A0C3SA31"/>
<evidence type="ECO:0000313" key="1">
    <source>
        <dbReference type="EMBL" id="KIP08827.1"/>
    </source>
</evidence>
<accession>A0A0C3SA31</accession>
<proteinExistence type="predicted"/>
<name>A0A0C3SA31_PHLG1</name>
<organism evidence="1 2">
    <name type="scientific">Phlebiopsis gigantea (strain 11061_1 CR5-6)</name>
    <name type="common">White-rot fungus</name>
    <name type="synonym">Peniophora gigantea</name>
    <dbReference type="NCBI Taxonomy" id="745531"/>
    <lineage>
        <taxon>Eukaryota</taxon>
        <taxon>Fungi</taxon>
        <taxon>Dikarya</taxon>
        <taxon>Basidiomycota</taxon>
        <taxon>Agaricomycotina</taxon>
        <taxon>Agaricomycetes</taxon>
        <taxon>Polyporales</taxon>
        <taxon>Phanerochaetaceae</taxon>
        <taxon>Phlebiopsis</taxon>
    </lineage>
</organism>
<dbReference type="HOGENOM" id="CLU_1434927_0_0_1"/>
<dbReference type="EMBL" id="KN840474">
    <property type="protein sequence ID" value="KIP08827.1"/>
    <property type="molecule type" value="Genomic_DNA"/>
</dbReference>
<dbReference type="Proteomes" id="UP000053257">
    <property type="component" value="Unassembled WGS sequence"/>
</dbReference>
<reference evidence="1 2" key="1">
    <citation type="journal article" date="2014" name="PLoS Genet.">
        <title>Analysis of the Phlebiopsis gigantea genome, transcriptome and secretome provides insight into its pioneer colonization strategies of wood.</title>
        <authorList>
            <person name="Hori C."/>
            <person name="Ishida T."/>
            <person name="Igarashi K."/>
            <person name="Samejima M."/>
            <person name="Suzuki H."/>
            <person name="Master E."/>
            <person name="Ferreira P."/>
            <person name="Ruiz-Duenas F.J."/>
            <person name="Held B."/>
            <person name="Canessa P."/>
            <person name="Larrondo L.F."/>
            <person name="Schmoll M."/>
            <person name="Druzhinina I.S."/>
            <person name="Kubicek C.P."/>
            <person name="Gaskell J.A."/>
            <person name="Kersten P."/>
            <person name="St John F."/>
            <person name="Glasner J."/>
            <person name="Sabat G."/>
            <person name="Splinter BonDurant S."/>
            <person name="Syed K."/>
            <person name="Yadav J."/>
            <person name="Mgbeahuruike A.C."/>
            <person name="Kovalchuk A."/>
            <person name="Asiegbu F.O."/>
            <person name="Lackner G."/>
            <person name="Hoffmeister D."/>
            <person name="Rencoret J."/>
            <person name="Gutierrez A."/>
            <person name="Sun H."/>
            <person name="Lindquist E."/>
            <person name="Barry K."/>
            <person name="Riley R."/>
            <person name="Grigoriev I.V."/>
            <person name="Henrissat B."/>
            <person name="Kues U."/>
            <person name="Berka R.M."/>
            <person name="Martinez A.T."/>
            <person name="Covert S.F."/>
            <person name="Blanchette R.A."/>
            <person name="Cullen D."/>
        </authorList>
    </citation>
    <scope>NUCLEOTIDE SEQUENCE [LARGE SCALE GENOMIC DNA]</scope>
    <source>
        <strain evidence="1 2">11061_1 CR5-6</strain>
    </source>
</reference>
<gene>
    <name evidence="1" type="ORF">PHLGIDRAFT_361616</name>
</gene>
<keyword evidence="2" id="KW-1185">Reference proteome</keyword>